<dbReference type="SUPFAM" id="SSF109604">
    <property type="entry name" value="HD-domain/PDEase-like"/>
    <property type="match status" value="1"/>
</dbReference>
<organism evidence="7 8">
    <name type="scientific">Ornatilinea apprima</name>
    <dbReference type="NCBI Taxonomy" id="1134406"/>
    <lineage>
        <taxon>Bacteria</taxon>
        <taxon>Bacillati</taxon>
        <taxon>Chloroflexota</taxon>
        <taxon>Anaerolineae</taxon>
        <taxon>Anaerolineales</taxon>
        <taxon>Anaerolineaceae</taxon>
        <taxon>Ornatilinea</taxon>
    </lineage>
</organism>
<dbReference type="PANTHER" id="PTHR21262">
    <property type="entry name" value="GUANOSINE-3',5'-BIS DIPHOSPHATE 3'-PYROPHOSPHOHYDROLASE"/>
    <property type="match status" value="1"/>
</dbReference>
<dbReference type="InterPro" id="IPR002912">
    <property type="entry name" value="ACT_dom"/>
</dbReference>
<dbReference type="SUPFAM" id="SSF55021">
    <property type="entry name" value="ACT-like"/>
    <property type="match status" value="1"/>
</dbReference>
<dbReference type="SUPFAM" id="SSF81271">
    <property type="entry name" value="TGS-like"/>
    <property type="match status" value="1"/>
</dbReference>
<dbReference type="CDD" id="cd01668">
    <property type="entry name" value="TGS_RSH"/>
    <property type="match status" value="1"/>
</dbReference>
<dbReference type="InterPro" id="IPR007685">
    <property type="entry name" value="RelA_SpoT"/>
</dbReference>
<dbReference type="GO" id="GO:0005886">
    <property type="term" value="C:plasma membrane"/>
    <property type="evidence" value="ECO:0007669"/>
    <property type="project" value="TreeGrafter"/>
</dbReference>
<accession>A0A0P6X1B8</accession>
<dbReference type="InterPro" id="IPR045865">
    <property type="entry name" value="ACT-like_dom_sf"/>
</dbReference>
<gene>
    <name evidence="7" type="ORF">ADN00_14785</name>
</gene>
<feature type="compositionally biased region" description="Acidic residues" evidence="3">
    <location>
        <begin position="123"/>
        <end position="134"/>
    </location>
</feature>
<evidence type="ECO:0000256" key="2">
    <source>
        <dbReference type="RuleBase" id="RU003847"/>
    </source>
</evidence>
<dbReference type="InterPro" id="IPR004811">
    <property type="entry name" value="RelA/Spo_fam"/>
</dbReference>
<dbReference type="Proteomes" id="UP000050417">
    <property type="component" value="Unassembled WGS sequence"/>
</dbReference>
<dbReference type="InterPro" id="IPR004095">
    <property type="entry name" value="TGS"/>
</dbReference>
<dbReference type="Gene3D" id="3.30.460.10">
    <property type="entry name" value="Beta Polymerase, domain 2"/>
    <property type="match status" value="1"/>
</dbReference>
<feature type="region of interest" description="Disordered" evidence="3">
    <location>
        <begin position="113"/>
        <end position="144"/>
    </location>
</feature>
<dbReference type="FunFam" id="3.30.460.10:FF:000001">
    <property type="entry name" value="GTP pyrophosphokinase RelA"/>
    <property type="match status" value="1"/>
</dbReference>
<dbReference type="InterPro" id="IPR033655">
    <property type="entry name" value="TGS_RelA/SpoT"/>
</dbReference>
<dbReference type="Gene3D" id="3.30.70.260">
    <property type="match status" value="1"/>
</dbReference>
<feature type="domain" description="ACT" evidence="4">
    <location>
        <begin position="668"/>
        <end position="741"/>
    </location>
</feature>
<protein>
    <submittedName>
        <fullName evidence="7">(P)ppGpp synthetase</fullName>
    </submittedName>
</protein>
<evidence type="ECO:0000259" key="4">
    <source>
        <dbReference type="PROSITE" id="PS51671"/>
    </source>
</evidence>
<feature type="compositionally biased region" description="Basic and acidic residues" evidence="3">
    <location>
        <begin position="113"/>
        <end position="122"/>
    </location>
</feature>
<dbReference type="FunFam" id="3.10.20.30:FF:000002">
    <property type="entry name" value="GTP pyrophosphokinase (RelA/SpoT)"/>
    <property type="match status" value="1"/>
</dbReference>
<dbReference type="EMBL" id="LGCL01000036">
    <property type="protein sequence ID" value="KPL73059.1"/>
    <property type="molecule type" value="Genomic_DNA"/>
</dbReference>
<sequence>MKIETLLESLPEKYTAVDRELINRAYKFAEVAHAGQKRASGEPYITHCVAVAAILVELSVPPSVIVAALLHDTVEDTQITLDTIKQEFGDEVASLVDGVTKLTNLPNVTRGDQITRENGRILDEDEEDENEDYPETGMRSSRRKDLRNETLRKTFVAMGDDIRVVIIKLADRLHNLRTLSYMPEAKRRRVAQETLDIFAPLANRLGIWRIKWELEDLSFRYVNPDKYKEIAEKLSERRTSREDTVKDIINNIKALMDQSNIACEISGRPKHIYSIYKKMQDRGKPFEALMDLRAVRIIVSDIPSCYAALGLIHTHWRPIPQEFDDYIAAPKDNFYQSLHTAVIYNDGRPLEVQIRTTEMHQNAEFGIAAHWRYKEKIKTDRSYEQRVTWIRKLMEWRQEVEDAQEFVDGMKSDVFEDRVYIFTPRGDIIDLPSGSTPIDFAYHVHTEIGHRCRGAKINGKLVNLEYALKTGDQVEILTAKQGGPSRDWLNSNLGLVKTQRARSKIRAWFKKQDRDQNIAHGKLILEKELHRLGIPDVDFDKLTTSFEYKSEDDLYAALGCGDLSLKKIINVISEVDKDKDALLEANITPSTRPDSNAVTVVGLKGILTTTARCCNPAPGDDIVGYITRGRGATVHRRDCPNIMRLSEHDKERIVQVSWGQPKKTFSVAVEIRAYDRQGLMGDIYNVISNEGVNISDINLKVTHNMGTFRLVLEIGDISQLSKVLSRIENLPNVLEAHRLKPG</sequence>
<dbReference type="Pfam" id="PF13328">
    <property type="entry name" value="HD_4"/>
    <property type="match status" value="1"/>
</dbReference>
<dbReference type="Gene3D" id="3.10.20.30">
    <property type="match status" value="1"/>
</dbReference>
<dbReference type="InterPro" id="IPR006674">
    <property type="entry name" value="HD_domain"/>
</dbReference>
<evidence type="ECO:0000259" key="6">
    <source>
        <dbReference type="PROSITE" id="PS51880"/>
    </source>
</evidence>
<dbReference type="PANTHER" id="PTHR21262:SF31">
    <property type="entry name" value="GTP PYROPHOSPHOKINASE"/>
    <property type="match status" value="1"/>
</dbReference>
<dbReference type="CDD" id="cd05399">
    <property type="entry name" value="NT_Rel-Spo_like"/>
    <property type="match status" value="1"/>
</dbReference>
<dbReference type="NCBIfam" id="TIGR00691">
    <property type="entry name" value="spoT_relA"/>
    <property type="match status" value="1"/>
</dbReference>
<dbReference type="InterPro" id="IPR003607">
    <property type="entry name" value="HD/PDEase_dom"/>
</dbReference>
<comment type="caution">
    <text evidence="7">The sequence shown here is derived from an EMBL/GenBank/DDBJ whole genome shotgun (WGS) entry which is preliminary data.</text>
</comment>
<dbReference type="InterPro" id="IPR012675">
    <property type="entry name" value="Beta-grasp_dom_sf"/>
</dbReference>
<evidence type="ECO:0000256" key="3">
    <source>
        <dbReference type="SAM" id="MobiDB-lite"/>
    </source>
</evidence>
<comment type="function">
    <text evidence="2">In eubacteria ppGpp (guanosine 3'-diphosphate 5'-diphosphate) is a mediator of the stringent response that coordinates a variety of cellular activities in response to changes in nutritional abundance.</text>
</comment>
<dbReference type="PROSITE" id="PS51671">
    <property type="entry name" value="ACT"/>
    <property type="match status" value="1"/>
</dbReference>
<dbReference type="CDD" id="cd00077">
    <property type="entry name" value="HDc"/>
    <property type="match status" value="1"/>
</dbReference>
<keyword evidence="8" id="KW-1185">Reference proteome</keyword>
<reference evidence="7 8" key="1">
    <citation type="submission" date="2015-07" db="EMBL/GenBank/DDBJ databases">
        <title>Genome sequence of Ornatilinea apprima DSM 23815.</title>
        <authorList>
            <person name="Hemp J."/>
            <person name="Ward L.M."/>
            <person name="Pace L.A."/>
            <person name="Fischer W.W."/>
        </authorList>
    </citation>
    <scope>NUCLEOTIDE SEQUENCE [LARGE SCALE GENOMIC DNA]</scope>
    <source>
        <strain evidence="7 8">P3M-1</strain>
    </source>
</reference>
<dbReference type="Gene3D" id="1.10.3210.10">
    <property type="entry name" value="Hypothetical protein af1432"/>
    <property type="match status" value="1"/>
</dbReference>
<dbReference type="Pfam" id="PF04607">
    <property type="entry name" value="RelA_SpoT"/>
    <property type="match status" value="1"/>
</dbReference>
<dbReference type="GO" id="GO:0015969">
    <property type="term" value="P:guanosine tetraphosphate metabolic process"/>
    <property type="evidence" value="ECO:0007669"/>
    <property type="project" value="InterPro"/>
</dbReference>
<comment type="pathway">
    <text evidence="1">Purine metabolism.</text>
</comment>
<feature type="domain" description="HD" evidence="5">
    <location>
        <begin position="44"/>
        <end position="176"/>
    </location>
</feature>
<dbReference type="SMART" id="SM00954">
    <property type="entry name" value="RelA_SpoT"/>
    <property type="match status" value="1"/>
</dbReference>
<dbReference type="Pfam" id="PF13291">
    <property type="entry name" value="ACT_4"/>
    <property type="match status" value="1"/>
</dbReference>
<dbReference type="RefSeq" id="WP_075063806.1">
    <property type="nucleotide sequence ID" value="NZ_LGCL01000036.1"/>
</dbReference>
<evidence type="ECO:0000256" key="1">
    <source>
        <dbReference type="ARBA" id="ARBA00025704"/>
    </source>
</evidence>
<feature type="domain" description="TGS" evidence="6">
    <location>
        <begin position="417"/>
        <end position="478"/>
    </location>
</feature>
<proteinExistence type="inferred from homology"/>
<dbReference type="CDD" id="cd04876">
    <property type="entry name" value="ACT_RelA-SpoT"/>
    <property type="match status" value="1"/>
</dbReference>
<dbReference type="STRING" id="1134406.ADN00_14785"/>
<evidence type="ECO:0000259" key="5">
    <source>
        <dbReference type="PROSITE" id="PS51831"/>
    </source>
</evidence>
<dbReference type="PROSITE" id="PS51880">
    <property type="entry name" value="TGS"/>
    <property type="match status" value="1"/>
</dbReference>
<name>A0A0P6X1B8_9CHLR</name>
<dbReference type="AlphaFoldDB" id="A0A0P6X1B8"/>
<dbReference type="SUPFAM" id="SSF81301">
    <property type="entry name" value="Nucleotidyltransferase"/>
    <property type="match status" value="1"/>
</dbReference>
<dbReference type="Pfam" id="PF19296">
    <property type="entry name" value="RelA_AH_RIS"/>
    <property type="match status" value="1"/>
</dbReference>
<dbReference type="InterPro" id="IPR012676">
    <property type="entry name" value="TGS-like"/>
</dbReference>
<dbReference type="SMART" id="SM00471">
    <property type="entry name" value="HDc"/>
    <property type="match status" value="1"/>
</dbReference>
<dbReference type="InterPro" id="IPR045600">
    <property type="entry name" value="RelA/SpoT_AH_RIS"/>
</dbReference>
<dbReference type="OrthoDB" id="9805041at2"/>
<comment type="similarity">
    <text evidence="2">Belongs to the relA/spoT family.</text>
</comment>
<dbReference type="Pfam" id="PF02824">
    <property type="entry name" value="TGS"/>
    <property type="match status" value="1"/>
</dbReference>
<evidence type="ECO:0000313" key="8">
    <source>
        <dbReference type="Proteomes" id="UP000050417"/>
    </source>
</evidence>
<dbReference type="InterPro" id="IPR043519">
    <property type="entry name" value="NT_sf"/>
</dbReference>
<dbReference type="PROSITE" id="PS51831">
    <property type="entry name" value="HD"/>
    <property type="match status" value="1"/>
</dbReference>
<dbReference type="PATRIC" id="fig|1134406.4.peg.1820"/>
<evidence type="ECO:0000313" key="7">
    <source>
        <dbReference type="EMBL" id="KPL73059.1"/>
    </source>
</evidence>